<keyword evidence="1" id="KW-0175">Coiled coil</keyword>
<accession>A0AAN9QWJ7</accession>
<comment type="caution">
    <text evidence="3">The sequence shown here is derived from an EMBL/GenBank/DDBJ whole genome shotgun (WGS) entry which is preliminary data.</text>
</comment>
<dbReference type="InterPro" id="IPR044824">
    <property type="entry name" value="MAIN-like"/>
</dbReference>
<name>A0AAN9QWJ7_CANGL</name>
<dbReference type="PANTHER" id="PTHR46033:SF8">
    <property type="entry name" value="PROTEIN MAINTENANCE OF MERISTEMS-LIKE"/>
    <property type="match status" value="1"/>
</dbReference>
<dbReference type="EMBL" id="JAYMYQ010000002">
    <property type="protein sequence ID" value="KAK7349701.1"/>
    <property type="molecule type" value="Genomic_DNA"/>
</dbReference>
<keyword evidence="4" id="KW-1185">Reference proteome</keyword>
<dbReference type="Proteomes" id="UP001367508">
    <property type="component" value="Unassembled WGS sequence"/>
</dbReference>
<protein>
    <recommendedName>
        <fullName evidence="2">Aminotransferase-like plant mobile domain-containing protein</fullName>
    </recommendedName>
</protein>
<evidence type="ECO:0000313" key="3">
    <source>
        <dbReference type="EMBL" id="KAK7349701.1"/>
    </source>
</evidence>
<dbReference type="Pfam" id="PF10536">
    <property type="entry name" value="PMD"/>
    <property type="match status" value="1"/>
</dbReference>
<feature type="domain" description="Aminotransferase-like plant mobile" evidence="2">
    <location>
        <begin position="50"/>
        <end position="276"/>
    </location>
</feature>
<dbReference type="AlphaFoldDB" id="A0AAN9QWJ7"/>
<proteinExistence type="predicted"/>
<evidence type="ECO:0000313" key="4">
    <source>
        <dbReference type="Proteomes" id="UP001367508"/>
    </source>
</evidence>
<evidence type="ECO:0000256" key="1">
    <source>
        <dbReference type="SAM" id="Coils"/>
    </source>
</evidence>
<feature type="coiled-coil region" evidence="1">
    <location>
        <begin position="535"/>
        <end position="562"/>
    </location>
</feature>
<evidence type="ECO:0000259" key="2">
    <source>
        <dbReference type="Pfam" id="PF10536"/>
    </source>
</evidence>
<gene>
    <name evidence="3" type="ORF">VNO77_07281</name>
</gene>
<organism evidence="3 4">
    <name type="scientific">Canavalia gladiata</name>
    <name type="common">Sword bean</name>
    <name type="synonym">Dolichos gladiatus</name>
    <dbReference type="NCBI Taxonomy" id="3824"/>
    <lineage>
        <taxon>Eukaryota</taxon>
        <taxon>Viridiplantae</taxon>
        <taxon>Streptophyta</taxon>
        <taxon>Embryophyta</taxon>
        <taxon>Tracheophyta</taxon>
        <taxon>Spermatophyta</taxon>
        <taxon>Magnoliopsida</taxon>
        <taxon>eudicotyledons</taxon>
        <taxon>Gunneridae</taxon>
        <taxon>Pentapetalae</taxon>
        <taxon>rosids</taxon>
        <taxon>fabids</taxon>
        <taxon>Fabales</taxon>
        <taxon>Fabaceae</taxon>
        <taxon>Papilionoideae</taxon>
        <taxon>50 kb inversion clade</taxon>
        <taxon>NPAAA clade</taxon>
        <taxon>indigoferoid/millettioid clade</taxon>
        <taxon>Phaseoleae</taxon>
        <taxon>Canavalia</taxon>
    </lineage>
</organism>
<reference evidence="3 4" key="1">
    <citation type="submission" date="2024-01" db="EMBL/GenBank/DDBJ databases">
        <title>The genomes of 5 underutilized Papilionoideae crops provide insights into root nodulation and disease resistanc.</title>
        <authorList>
            <person name="Jiang F."/>
        </authorList>
    </citation>
    <scope>NUCLEOTIDE SEQUENCE [LARGE SCALE GENOMIC DNA]</scope>
    <source>
        <strain evidence="3">LVBAO_FW01</strain>
        <tissue evidence="3">Leaves</tissue>
    </source>
</reference>
<sequence>MRKSTRLSYIGLSQAREQVRSFRTRFSLTSYAKRVQQLTPEQRSAISRTGFGNLLSIPNHSLNKVLLTELMDTWSCERHTFVLRSGSEIQMTLLDVALILGLPVSGNPVALKEEEPFSDLEERYGATKGKRKVALSFLENTLDSIGDVASDDFVRSFLLYTIGTFLSSNDGKVDSRYLSFLANLGEVSQFAWGAAVVDDLCQWLDKRKEHNVQYVGGCLIFLQTWSYEHFDGARSHLQNHDLTFPRVCRWDNSKSNQRQRGASWFKDLHDDQVIWKLQPTSRELQIEIIKETLEFLDDNEELETAENYWTSTSTNGAELFHSKVPDADSGFSNEVHSESEYNYDNQVVEDTPTRLNACEEEYREQEINLKNLVVLDTPPNLTNCDTLHRQQRMNLENPVVLVEHTPTNLRVSDADEVGGEQGINLENVEMIVEDTPTNLSKGDEVSREHGMNLEHVEVVVEDTPTILSVAHEVGKEQEFNGEKLVAEDTPPILSFYDDALRKKNVMLEVENAELKMKIGLVTEENELLHKQILSNTQFKEQNADLKKELDLLREENTILRLSISRFVDRMDRHVLDFETNATE</sequence>
<dbReference type="GO" id="GO:0010073">
    <property type="term" value="P:meristem maintenance"/>
    <property type="evidence" value="ECO:0007669"/>
    <property type="project" value="InterPro"/>
</dbReference>
<dbReference type="PANTHER" id="PTHR46033">
    <property type="entry name" value="PROTEIN MAIN-LIKE 2"/>
    <property type="match status" value="1"/>
</dbReference>
<dbReference type="InterPro" id="IPR019557">
    <property type="entry name" value="AminoTfrase-like_pln_mobile"/>
</dbReference>